<feature type="transmembrane region" description="Helical" evidence="8">
    <location>
        <begin position="361"/>
        <end position="383"/>
    </location>
</feature>
<dbReference type="Gene3D" id="6.10.340.10">
    <property type="match status" value="1"/>
</dbReference>
<dbReference type="Gene3D" id="1.10.287.950">
    <property type="entry name" value="Methyl-accepting chemotaxis protein"/>
    <property type="match status" value="1"/>
</dbReference>
<evidence type="ECO:0000256" key="4">
    <source>
        <dbReference type="ARBA" id="ARBA00023136"/>
    </source>
</evidence>
<keyword evidence="3 8" id="KW-1133">Transmembrane helix</keyword>
<reference evidence="11 12" key="1">
    <citation type="submission" date="2020-04" db="EMBL/GenBank/DDBJ databases">
        <title>Draft Whole-Genome sequence of Marichromatium bheemlicum DSM 18632, type strain.</title>
        <authorList>
            <person name="Kyndt J.A."/>
            <person name="Meyer T.E."/>
        </authorList>
    </citation>
    <scope>NUCLEOTIDE SEQUENCE [LARGE SCALE GENOMIC DNA]</scope>
    <source>
        <strain evidence="11 12">DSM 18632</strain>
    </source>
</reference>
<evidence type="ECO:0000256" key="2">
    <source>
        <dbReference type="ARBA" id="ARBA00022692"/>
    </source>
</evidence>
<dbReference type="SUPFAM" id="SSF58104">
    <property type="entry name" value="Methyl-accepting chemotaxis protein (MCP) signaling domain"/>
    <property type="match status" value="1"/>
</dbReference>
<evidence type="ECO:0000256" key="3">
    <source>
        <dbReference type="ARBA" id="ARBA00022989"/>
    </source>
</evidence>
<dbReference type="PROSITE" id="PS50111">
    <property type="entry name" value="CHEMOTAXIS_TRANSDUC_2"/>
    <property type="match status" value="1"/>
</dbReference>
<dbReference type="Proteomes" id="UP000740754">
    <property type="component" value="Unassembled WGS sequence"/>
</dbReference>
<feature type="domain" description="HAMP" evidence="10">
    <location>
        <begin position="380"/>
        <end position="434"/>
    </location>
</feature>
<dbReference type="RefSeq" id="WP_168670252.1">
    <property type="nucleotide sequence ID" value="NZ_JAAXKX010000019.1"/>
</dbReference>
<dbReference type="SMART" id="SM00283">
    <property type="entry name" value="MA"/>
    <property type="match status" value="1"/>
</dbReference>
<proteinExistence type="inferred from homology"/>
<dbReference type="InterPro" id="IPR004089">
    <property type="entry name" value="MCPsignal_dom"/>
</dbReference>
<evidence type="ECO:0000256" key="7">
    <source>
        <dbReference type="PROSITE-ProRule" id="PRU00284"/>
    </source>
</evidence>
<evidence type="ECO:0000256" key="6">
    <source>
        <dbReference type="ARBA" id="ARBA00029447"/>
    </source>
</evidence>
<dbReference type="EMBL" id="JAAXKX010000019">
    <property type="protein sequence ID" value="NKN34066.1"/>
    <property type="molecule type" value="Genomic_DNA"/>
</dbReference>
<comment type="subcellular location">
    <subcellularLocation>
        <location evidence="1">Membrane</location>
        <topology evidence="1">Multi-pass membrane protein</topology>
    </subcellularLocation>
</comment>
<comment type="similarity">
    <text evidence="6">Belongs to the methyl-accepting chemotaxis (MCP) protein family.</text>
</comment>
<evidence type="ECO:0000256" key="8">
    <source>
        <dbReference type="SAM" id="Phobius"/>
    </source>
</evidence>
<evidence type="ECO:0000259" key="10">
    <source>
        <dbReference type="PROSITE" id="PS50885"/>
    </source>
</evidence>
<feature type="transmembrane region" description="Helical" evidence="8">
    <location>
        <begin position="12"/>
        <end position="35"/>
    </location>
</feature>
<dbReference type="InterPro" id="IPR003660">
    <property type="entry name" value="HAMP_dom"/>
</dbReference>
<dbReference type="Pfam" id="PF00672">
    <property type="entry name" value="HAMP"/>
    <property type="match status" value="1"/>
</dbReference>
<comment type="caution">
    <text evidence="11">The sequence shown here is derived from an EMBL/GenBank/DDBJ whole genome shotgun (WGS) entry which is preliminary data.</text>
</comment>
<keyword evidence="12" id="KW-1185">Reference proteome</keyword>
<dbReference type="Pfam" id="PF00015">
    <property type="entry name" value="MCPsignal"/>
    <property type="match status" value="1"/>
</dbReference>
<evidence type="ECO:0000259" key="9">
    <source>
        <dbReference type="PROSITE" id="PS50111"/>
    </source>
</evidence>
<sequence>MPKPRRRTSIRTLLVVLLVISVGALAILGGTILFANNAMRDNRAELVELSQTQGHYGAILGALQALLSRQTSILASEDAAQLKSLTPRNPIERQLDAGISALREAVADADTADRHLQALETALATLLATDDRVAAEMLRIHQLRARLATTGTDLDQAFTVLQSHIAELAEELTFRNTSAQIALTRALRTTTADDTTALREAAAQLLDEQVRNATRLGNELQIQTAQLASLAGLLATAEHHDTLMSLHDNRLAPAIARLGVSLDELRALLDDTDTQRIGAELAQDLTDLTHRLDGEQDSLLTQRAALLRARRHQTQALADQRAATATMHEALLALEQSTTKAQQAVFSGSDADMRQIAGTTLAINLIAIVLVIGIGVAILRSVLRPLHGAIAAMRDIGEGEGDLTRRLAPSPISEIDQLAAAFNHFAEKMRALIAEVATASGSTLSHTQQAATIAHRISDHADTHHAEADQVAEALSQLSSSTDQIANGSERAASAAEQVQQKATAGREIVGDSRQAVEQLAAEVAGMAEQLRQLDADTRNVDQVLTVIHAIAEQTNLLALNAAIEAARAGDAGRGFAVVASEVHTLANRTQASTSEISTILERLRGDAQHLAEDVTNSEARAEGAVERTLTAATHFDEIADLIDTIRAQSGEIAAAVTEQSAATTQLDGQARSISESASQMRDGARDAAQISRDLSALAEGLAQAVARFRIDADTSDPTSTPG</sequence>
<feature type="domain" description="Methyl-accepting transducer" evidence="9">
    <location>
        <begin position="439"/>
        <end position="675"/>
    </location>
</feature>
<evidence type="ECO:0000313" key="11">
    <source>
        <dbReference type="EMBL" id="NKN34066.1"/>
    </source>
</evidence>
<dbReference type="PANTHER" id="PTHR32089">
    <property type="entry name" value="METHYL-ACCEPTING CHEMOTAXIS PROTEIN MCPB"/>
    <property type="match status" value="1"/>
</dbReference>
<gene>
    <name evidence="11" type="ORF">HF203_12635</name>
</gene>
<name>A0ABX1IA31_9GAMM</name>
<keyword evidence="4 8" id="KW-0472">Membrane</keyword>
<organism evidence="11 12">
    <name type="scientific">Marichromatium bheemlicum</name>
    <dbReference type="NCBI Taxonomy" id="365339"/>
    <lineage>
        <taxon>Bacteria</taxon>
        <taxon>Pseudomonadati</taxon>
        <taxon>Pseudomonadota</taxon>
        <taxon>Gammaproteobacteria</taxon>
        <taxon>Chromatiales</taxon>
        <taxon>Chromatiaceae</taxon>
        <taxon>Marichromatium</taxon>
    </lineage>
</organism>
<keyword evidence="2 8" id="KW-0812">Transmembrane</keyword>
<dbReference type="SMART" id="SM00304">
    <property type="entry name" value="HAMP"/>
    <property type="match status" value="2"/>
</dbReference>
<dbReference type="PROSITE" id="PS50885">
    <property type="entry name" value="HAMP"/>
    <property type="match status" value="1"/>
</dbReference>
<keyword evidence="5 7" id="KW-0807">Transducer</keyword>
<protein>
    <submittedName>
        <fullName evidence="11">Methyl-accepting chemotaxis protein</fullName>
    </submittedName>
</protein>
<dbReference type="CDD" id="cd06225">
    <property type="entry name" value="HAMP"/>
    <property type="match status" value="1"/>
</dbReference>
<evidence type="ECO:0000256" key="1">
    <source>
        <dbReference type="ARBA" id="ARBA00004141"/>
    </source>
</evidence>
<accession>A0ABX1IA31</accession>
<dbReference type="PANTHER" id="PTHR32089:SF119">
    <property type="entry name" value="METHYL-ACCEPTING CHEMOTAXIS PROTEIN CTPL"/>
    <property type="match status" value="1"/>
</dbReference>
<evidence type="ECO:0000256" key="5">
    <source>
        <dbReference type="ARBA" id="ARBA00023224"/>
    </source>
</evidence>
<evidence type="ECO:0000313" key="12">
    <source>
        <dbReference type="Proteomes" id="UP000740754"/>
    </source>
</evidence>